<accession>B3SDD6</accession>
<dbReference type="RefSeq" id="XP_002118249.1">
    <property type="nucleotide sequence ID" value="XM_002118213.1"/>
</dbReference>
<evidence type="ECO:0000256" key="8">
    <source>
        <dbReference type="ARBA" id="ARBA00093361"/>
    </source>
</evidence>
<dbReference type="PhylomeDB" id="B3SDD6"/>
<dbReference type="InterPro" id="IPR029026">
    <property type="entry name" value="tRNA_m1G_MTases_N"/>
</dbReference>
<gene>
    <name evidence="13" type="ORF">TRIADDRAFT_5097</name>
</gene>
<dbReference type="OrthoDB" id="241340at2759"/>
<proteinExistence type="inferred from homology"/>
<evidence type="ECO:0000256" key="2">
    <source>
        <dbReference type="ARBA" id="ARBA00022603"/>
    </source>
</evidence>
<dbReference type="Pfam" id="PF00588">
    <property type="entry name" value="SpoU_methylase"/>
    <property type="match status" value="1"/>
</dbReference>
<dbReference type="FunFam" id="3.40.1280.10:FF:000010">
    <property type="entry name" value="probable methyltransferase TARBP1"/>
    <property type="match status" value="1"/>
</dbReference>
<dbReference type="EMBL" id="DS985278">
    <property type="protein sequence ID" value="EDV19252.1"/>
    <property type="molecule type" value="Genomic_DNA"/>
</dbReference>
<evidence type="ECO:0000313" key="14">
    <source>
        <dbReference type="Proteomes" id="UP000009022"/>
    </source>
</evidence>
<comment type="function">
    <text evidence="8">S-adenosyl-L-methionine-dependent 2'-O-ribose methyltransferase that catalyzes the formation of 2'-O-methylguanosine at position 18 (Gm18) in a subset of tRNA. Selectively mediates Gm18 methylation of tRNAGln-TTG/CTG and tRNASer-TGA/GCT. Gm18 modification can enhance the stability of modified tRNAs.</text>
</comment>
<dbReference type="GO" id="GO:0141100">
    <property type="term" value="F:tRNA (guanine(18)-2'-O)-methyltransferase activity"/>
    <property type="evidence" value="ECO:0007669"/>
    <property type="project" value="UniProtKB-EC"/>
</dbReference>
<evidence type="ECO:0000256" key="5">
    <source>
        <dbReference type="ARBA" id="ARBA00022884"/>
    </source>
</evidence>
<dbReference type="InterPro" id="IPR045330">
    <property type="entry name" value="TRM3/TARBP1"/>
</dbReference>
<comment type="catalytic activity">
    <reaction evidence="7">
        <text>guanosine(18) in tRNA + S-adenosyl-L-methionine = 2'-O-methylguanosine(18) in tRNA + S-adenosyl-L-homocysteine + H(+)</text>
        <dbReference type="Rhea" id="RHEA:20077"/>
        <dbReference type="Rhea" id="RHEA-COMP:10190"/>
        <dbReference type="Rhea" id="RHEA-COMP:10192"/>
        <dbReference type="ChEBI" id="CHEBI:15378"/>
        <dbReference type="ChEBI" id="CHEBI:57856"/>
        <dbReference type="ChEBI" id="CHEBI:59789"/>
        <dbReference type="ChEBI" id="CHEBI:74269"/>
        <dbReference type="ChEBI" id="CHEBI:74445"/>
        <dbReference type="EC" id="2.1.1.34"/>
    </reaction>
    <physiologicalReaction direction="left-to-right" evidence="7">
        <dbReference type="Rhea" id="RHEA:20078"/>
    </physiologicalReaction>
</comment>
<dbReference type="AlphaFoldDB" id="B3SDD6"/>
<keyword evidence="6" id="KW-0007">Acetylation</keyword>
<evidence type="ECO:0000256" key="6">
    <source>
        <dbReference type="ARBA" id="ARBA00022990"/>
    </source>
</evidence>
<protein>
    <recommendedName>
        <fullName evidence="10">tRNA (guanosine(18)-2'-O)-methyltransferase TARBP1</fullName>
        <ecNumber evidence="9">2.1.1.34</ecNumber>
    </recommendedName>
    <alternativeName>
        <fullName evidence="11">TAR RNA-binding protein 1</fullName>
    </alternativeName>
</protein>
<keyword evidence="14" id="KW-1185">Reference proteome</keyword>
<name>B3SDD6_TRIAD</name>
<evidence type="ECO:0000256" key="4">
    <source>
        <dbReference type="ARBA" id="ARBA00022691"/>
    </source>
</evidence>
<dbReference type="InterPro" id="IPR044748">
    <property type="entry name" value="Trm3/TARBP1_C"/>
</dbReference>
<keyword evidence="3" id="KW-0808">Transferase</keyword>
<dbReference type="InterPro" id="IPR029028">
    <property type="entry name" value="Alpha/beta_knot_MTases"/>
</dbReference>
<evidence type="ECO:0000256" key="1">
    <source>
        <dbReference type="ARBA" id="ARBA00007228"/>
    </source>
</evidence>
<dbReference type="EC" id="2.1.1.34" evidence="9"/>
<evidence type="ECO:0000256" key="3">
    <source>
        <dbReference type="ARBA" id="ARBA00022679"/>
    </source>
</evidence>
<dbReference type="PANTHER" id="PTHR12029:SF11">
    <property type="entry name" value="METHYLTRANSFERASE TARBP1-RELATED"/>
    <property type="match status" value="1"/>
</dbReference>
<dbReference type="HOGENOM" id="CLU_021322_4_4_1"/>
<evidence type="ECO:0000259" key="12">
    <source>
        <dbReference type="Pfam" id="PF00588"/>
    </source>
</evidence>
<dbReference type="InterPro" id="IPR001537">
    <property type="entry name" value="SpoU_MeTrfase"/>
</dbReference>
<dbReference type="SUPFAM" id="SSF75217">
    <property type="entry name" value="alpha/beta knot"/>
    <property type="match status" value="1"/>
</dbReference>
<evidence type="ECO:0000256" key="10">
    <source>
        <dbReference type="ARBA" id="ARBA00093636"/>
    </source>
</evidence>
<reference evidence="13 14" key="1">
    <citation type="journal article" date="2008" name="Nature">
        <title>The Trichoplax genome and the nature of placozoans.</title>
        <authorList>
            <person name="Srivastava M."/>
            <person name="Begovic E."/>
            <person name="Chapman J."/>
            <person name="Putnam N.H."/>
            <person name="Hellsten U."/>
            <person name="Kawashima T."/>
            <person name="Kuo A."/>
            <person name="Mitros T."/>
            <person name="Salamov A."/>
            <person name="Carpenter M.L."/>
            <person name="Signorovitch A.Y."/>
            <person name="Moreno M.A."/>
            <person name="Kamm K."/>
            <person name="Grimwood J."/>
            <person name="Schmutz J."/>
            <person name="Shapiro H."/>
            <person name="Grigoriev I.V."/>
            <person name="Buss L.W."/>
            <person name="Schierwater B."/>
            <person name="Dellaporta S.L."/>
            <person name="Rokhsar D.S."/>
        </authorList>
    </citation>
    <scope>NUCLEOTIDE SEQUENCE [LARGE SCALE GENOMIC DNA]</scope>
    <source>
        <strain evidence="13 14">Grell-BS-1999</strain>
    </source>
</reference>
<keyword evidence="2" id="KW-0489">Methyltransferase</keyword>
<evidence type="ECO:0000256" key="9">
    <source>
        <dbReference type="ARBA" id="ARBA00093594"/>
    </source>
</evidence>
<dbReference type="GeneID" id="6759462"/>
<dbReference type="GO" id="GO:0003723">
    <property type="term" value="F:RNA binding"/>
    <property type="evidence" value="ECO:0007669"/>
    <property type="project" value="UniProtKB-KW"/>
</dbReference>
<dbReference type="Gene3D" id="3.40.1280.10">
    <property type="match status" value="1"/>
</dbReference>
<keyword evidence="4" id="KW-0949">S-adenosyl-L-methionine</keyword>
<dbReference type="STRING" id="10228.B3SDD6"/>
<evidence type="ECO:0000313" key="13">
    <source>
        <dbReference type="EMBL" id="EDV19252.1"/>
    </source>
</evidence>
<evidence type="ECO:0000256" key="7">
    <source>
        <dbReference type="ARBA" id="ARBA00093266"/>
    </source>
</evidence>
<dbReference type="eggNOG" id="KOG0839">
    <property type="taxonomic scope" value="Eukaryota"/>
</dbReference>
<dbReference type="OMA" id="QTARSQC"/>
<keyword evidence="5" id="KW-0694">RNA-binding</keyword>
<comment type="similarity">
    <text evidence="1">Belongs to the class IV-like SAM-binding methyltransferase superfamily. RNA methyltransferase TrmH family.</text>
</comment>
<dbReference type="GO" id="GO:0030488">
    <property type="term" value="P:tRNA methylation"/>
    <property type="evidence" value="ECO:0007669"/>
    <property type="project" value="InterPro"/>
</dbReference>
<dbReference type="CTD" id="6759462"/>
<dbReference type="PANTHER" id="PTHR12029">
    <property type="entry name" value="RNA METHYLTRANSFERASE"/>
    <property type="match status" value="1"/>
</dbReference>
<dbReference type="KEGG" id="tad:TRIADDRAFT_5097"/>
<feature type="domain" description="tRNA/rRNA methyltransferase SpoU type" evidence="12">
    <location>
        <begin position="38"/>
        <end position="180"/>
    </location>
</feature>
<evidence type="ECO:0000256" key="11">
    <source>
        <dbReference type="ARBA" id="ARBA00093656"/>
    </source>
</evidence>
<feature type="non-terminal residue" evidence="13">
    <location>
        <position position="1"/>
    </location>
</feature>
<dbReference type="InParanoid" id="B3SDD6"/>
<feature type="non-terminal residue" evidence="13">
    <location>
        <position position="187"/>
    </location>
</feature>
<sequence>SANVQQKITPWKIFPTDDESLLSKQLTLSNGKSREDGLIVVASLIDKAANLGGLCRTCEILGVSRLVISNKNFIENREFQSLSVTAHKWIPIDEVVRVEELEEYLISMKQLGYSVVGVEQTANSADLTKYDFAKRSILLLGNEREGIPVPLLKMVDECVAIPQLGTIRSFNVHVTGAVLIWEYSKQH</sequence>
<dbReference type="CDD" id="cd18091">
    <property type="entry name" value="SpoU-like_TRM3-like"/>
    <property type="match status" value="1"/>
</dbReference>
<dbReference type="Proteomes" id="UP000009022">
    <property type="component" value="Unassembled WGS sequence"/>
</dbReference>
<organism evidence="13 14">
    <name type="scientific">Trichoplax adhaerens</name>
    <name type="common">Trichoplax reptans</name>
    <dbReference type="NCBI Taxonomy" id="10228"/>
    <lineage>
        <taxon>Eukaryota</taxon>
        <taxon>Metazoa</taxon>
        <taxon>Placozoa</taxon>
        <taxon>Uniplacotomia</taxon>
        <taxon>Trichoplacea</taxon>
        <taxon>Trichoplacidae</taxon>
        <taxon>Trichoplax</taxon>
    </lineage>
</organism>